<dbReference type="RefSeq" id="WP_054753314.1">
    <property type="nucleotide sequence ID" value="NZ_JBHUMZ010000052.1"/>
</dbReference>
<name>A0ABW5QE69_9BACI</name>
<dbReference type="Proteomes" id="UP001597452">
    <property type="component" value="Unassembled WGS sequence"/>
</dbReference>
<dbReference type="PANTHER" id="PTHR21310:SF15">
    <property type="entry name" value="AMINOGLYCOSIDE PHOSPHOTRANSFERASE DOMAIN-CONTAINING PROTEIN"/>
    <property type="match status" value="1"/>
</dbReference>
<dbReference type="Pfam" id="PF01636">
    <property type="entry name" value="APH"/>
    <property type="match status" value="1"/>
</dbReference>
<dbReference type="PANTHER" id="PTHR21310">
    <property type="entry name" value="AMINOGLYCOSIDE PHOSPHOTRANSFERASE-RELATED-RELATED"/>
    <property type="match status" value="1"/>
</dbReference>
<sequence>MTHKHIKTIQKHYPELHIEDYYINDIGQNNDVLIVNDSLVFRFPKYQDGIDQLRTETKILNYIKDKVLLAIPNPIYYSFDKLEPGDVFTGYELIEGEPLWKSQFESIKNSEQVQALADNLVSFLIELHSISIGRVRQELNLIVNNPFEQMNQLYEKIRLKLFPYIRDEAQKEISHSFETFLKGESFKAADLSLIHGDFGASNILWNPEVSRISGVIDFGGSGLGDPAYDFAGILSSYGEEFYQLCLKKYPDSDLLDKRVKFYRSTFALQEALHGIENNDQEAFESGIKYYR</sequence>
<reference evidence="3" key="1">
    <citation type="journal article" date="2019" name="Int. J. Syst. Evol. Microbiol.">
        <title>The Global Catalogue of Microorganisms (GCM) 10K type strain sequencing project: providing services to taxonomists for standard genome sequencing and annotation.</title>
        <authorList>
            <consortium name="The Broad Institute Genomics Platform"/>
            <consortium name="The Broad Institute Genome Sequencing Center for Infectious Disease"/>
            <person name="Wu L."/>
            <person name="Ma J."/>
        </authorList>
    </citation>
    <scope>NUCLEOTIDE SEQUENCE [LARGE SCALE GENOMIC DNA]</scope>
    <source>
        <strain evidence="3">TISTR 1571</strain>
    </source>
</reference>
<evidence type="ECO:0000313" key="2">
    <source>
        <dbReference type="EMBL" id="MFD2640214.1"/>
    </source>
</evidence>
<dbReference type="SUPFAM" id="SSF56112">
    <property type="entry name" value="Protein kinase-like (PK-like)"/>
    <property type="match status" value="1"/>
</dbReference>
<feature type="domain" description="Aminoglycoside phosphotransferase" evidence="1">
    <location>
        <begin position="27"/>
        <end position="241"/>
    </location>
</feature>
<dbReference type="Gene3D" id="3.90.1200.10">
    <property type="match status" value="1"/>
</dbReference>
<evidence type="ECO:0000259" key="1">
    <source>
        <dbReference type="Pfam" id="PF01636"/>
    </source>
</evidence>
<protein>
    <submittedName>
        <fullName evidence="2">Phosphotransferase family protein</fullName>
    </submittedName>
</protein>
<dbReference type="InterPro" id="IPR011009">
    <property type="entry name" value="Kinase-like_dom_sf"/>
</dbReference>
<dbReference type="InterPro" id="IPR002575">
    <property type="entry name" value="Aminoglycoside_PTrfase"/>
</dbReference>
<comment type="caution">
    <text evidence="2">The sequence shown here is derived from an EMBL/GenBank/DDBJ whole genome shotgun (WGS) entry which is preliminary data.</text>
</comment>
<dbReference type="InterPro" id="IPR051678">
    <property type="entry name" value="AGP_Transferase"/>
</dbReference>
<accession>A0ABW5QE69</accession>
<evidence type="ECO:0000313" key="3">
    <source>
        <dbReference type="Proteomes" id="UP001597452"/>
    </source>
</evidence>
<organism evidence="2 3">
    <name type="scientific">Piscibacillus salipiscarius</name>
    <dbReference type="NCBI Taxonomy" id="299480"/>
    <lineage>
        <taxon>Bacteria</taxon>
        <taxon>Bacillati</taxon>
        <taxon>Bacillota</taxon>
        <taxon>Bacilli</taxon>
        <taxon>Bacillales</taxon>
        <taxon>Bacillaceae</taxon>
        <taxon>Piscibacillus</taxon>
    </lineage>
</organism>
<proteinExistence type="predicted"/>
<dbReference type="EMBL" id="JBHUMZ010000052">
    <property type="protein sequence ID" value="MFD2640214.1"/>
    <property type="molecule type" value="Genomic_DNA"/>
</dbReference>
<gene>
    <name evidence="2" type="ORF">ACFSW4_15200</name>
</gene>
<keyword evidence="3" id="KW-1185">Reference proteome</keyword>
<dbReference type="Gene3D" id="3.30.200.20">
    <property type="entry name" value="Phosphorylase Kinase, domain 1"/>
    <property type="match status" value="1"/>
</dbReference>